<evidence type="ECO:0000313" key="2">
    <source>
        <dbReference type="Proteomes" id="UP001289374"/>
    </source>
</evidence>
<dbReference type="EMBL" id="JACGWL010000013">
    <property type="protein sequence ID" value="KAK4389240.1"/>
    <property type="molecule type" value="Genomic_DNA"/>
</dbReference>
<gene>
    <name evidence="1" type="ORF">Sango_2261000</name>
</gene>
<reference evidence="1" key="2">
    <citation type="journal article" date="2024" name="Plant">
        <title>Genomic evolution and insights into agronomic trait innovations of Sesamum species.</title>
        <authorList>
            <person name="Miao H."/>
            <person name="Wang L."/>
            <person name="Qu L."/>
            <person name="Liu H."/>
            <person name="Sun Y."/>
            <person name="Le M."/>
            <person name="Wang Q."/>
            <person name="Wei S."/>
            <person name="Zheng Y."/>
            <person name="Lin W."/>
            <person name="Duan Y."/>
            <person name="Cao H."/>
            <person name="Xiong S."/>
            <person name="Wang X."/>
            <person name="Wei L."/>
            <person name="Li C."/>
            <person name="Ma Q."/>
            <person name="Ju M."/>
            <person name="Zhao R."/>
            <person name="Li G."/>
            <person name="Mu C."/>
            <person name="Tian Q."/>
            <person name="Mei H."/>
            <person name="Zhang T."/>
            <person name="Gao T."/>
            <person name="Zhang H."/>
        </authorList>
    </citation>
    <scope>NUCLEOTIDE SEQUENCE</scope>
    <source>
        <strain evidence="1">K16</strain>
    </source>
</reference>
<sequence>MEIPSPRHVNGKSSSVSDGSSVELEHHQWVRTLEGCLLQFSLSFLHLWNVDDELDNLLITEMKLKRLDSFSVSSGILGDRGSMTLTFPGSDLTLELWRSSSEYSALRSLTMVSLAQHLISLSHSCSSASSALAAFYTRKFAEKISDKPPQLQLLVSFWQNEFEHVKMAARSLFHCAASRAIPLPLSYSRANQLLNCDIHPSGISEKEYDNTTAVCPVSDGKMETEVDFVKEESEITSWLESYEEQDWISCVGATTQDAMTSQIIVAAALAVWYPSLVKPSLAMVTVHPLVKLVMAMNEKYSAAAAEILAEGMESTWKACIGSEIPRLIADIFFQVECVSSTSANASSQNSAPSLSIRETLVAILLPSLAMADVPGFLHVIESQIWSTASDSPVHVVSLMTLIRVVRGSPRNLAPYLEKALAFWCMAKARVWSFLFSKNVTWQGVDLQDFLVCLEEPWNGQYHCDICSKLLTRWRVHQADIRASMGGFSPNSTRSSIMASVLRDDGRGNSPRDNKALSETDRLKLLIHNLDLSYRLEWVGARKIKLLQHSHELGQQGRRPSLAPLTTPKSTFESLFLGIYQAAG</sequence>
<evidence type="ECO:0000313" key="1">
    <source>
        <dbReference type="EMBL" id="KAK4389240.1"/>
    </source>
</evidence>
<comment type="caution">
    <text evidence="1">The sequence shown here is derived from an EMBL/GenBank/DDBJ whole genome shotgun (WGS) entry which is preliminary data.</text>
</comment>
<protein>
    <submittedName>
        <fullName evidence="1">Uncharacterized protein</fullName>
    </submittedName>
</protein>
<dbReference type="AlphaFoldDB" id="A0AAE2BKZ5"/>
<dbReference type="GO" id="GO:0005737">
    <property type="term" value="C:cytoplasm"/>
    <property type="evidence" value="ECO:0007669"/>
    <property type="project" value="TreeGrafter"/>
</dbReference>
<dbReference type="InterPro" id="IPR049916">
    <property type="entry name" value="WDR72-like"/>
</dbReference>
<dbReference type="PANTHER" id="PTHR44099:SF4">
    <property type="entry name" value="RABCONNECTIN-3B, ISOFORM A"/>
    <property type="match status" value="1"/>
</dbReference>
<name>A0AAE2BKZ5_9LAMI</name>
<proteinExistence type="predicted"/>
<dbReference type="Proteomes" id="UP001289374">
    <property type="component" value="Unassembled WGS sequence"/>
</dbReference>
<keyword evidence="2" id="KW-1185">Reference proteome</keyword>
<reference evidence="1" key="1">
    <citation type="submission" date="2020-06" db="EMBL/GenBank/DDBJ databases">
        <authorList>
            <person name="Li T."/>
            <person name="Hu X."/>
            <person name="Zhang T."/>
            <person name="Song X."/>
            <person name="Zhang H."/>
            <person name="Dai N."/>
            <person name="Sheng W."/>
            <person name="Hou X."/>
            <person name="Wei L."/>
        </authorList>
    </citation>
    <scope>NUCLEOTIDE SEQUENCE</scope>
    <source>
        <strain evidence="1">K16</strain>
        <tissue evidence="1">Leaf</tissue>
    </source>
</reference>
<accession>A0AAE2BKZ5</accession>
<dbReference type="PANTHER" id="PTHR44099">
    <property type="entry name" value="RABCONNECTIN-3B, ISOFORM A"/>
    <property type="match status" value="1"/>
</dbReference>
<organism evidence="1 2">
    <name type="scientific">Sesamum angolense</name>
    <dbReference type="NCBI Taxonomy" id="2727404"/>
    <lineage>
        <taxon>Eukaryota</taxon>
        <taxon>Viridiplantae</taxon>
        <taxon>Streptophyta</taxon>
        <taxon>Embryophyta</taxon>
        <taxon>Tracheophyta</taxon>
        <taxon>Spermatophyta</taxon>
        <taxon>Magnoliopsida</taxon>
        <taxon>eudicotyledons</taxon>
        <taxon>Gunneridae</taxon>
        <taxon>Pentapetalae</taxon>
        <taxon>asterids</taxon>
        <taxon>lamiids</taxon>
        <taxon>Lamiales</taxon>
        <taxon>Pedaliaceae</taxon>
        <taxon>Sesamum</taxon>
    </lineage>
</organism>